<dbReference type="PANTHER" id="PTHR46579:SF2">
    <property type="entry name" value="C2H2-TYPE DOMAIN-CONTAINING PROTEIN"/>
    <property type="match status" value="1"/>
</dbReference>
<dbReference type="PANTHER" id="PTHR46579">
    <property type="entry name" value="F5/8 TYPE C DOMAIN-CONTAINING PROTEIN-RELATED"/>
    <property type="match status" value="1"/>
</dbReference>
<reference evidence="1" key="1">
    <citation type="journal article" date="2014" name="Genome Announc.">
        <title>De novo whole-genome sequence and genome annotation of Lichtheimia ramosa.</title>
        <authorList>
            <person name="Linde J."/>
            <person name="Schwartze V."/>
            <person name="Binder U."/>
            <person name="Lass-Florl C."/>
            <person name="Voigt K."/>
            <person name="Horn F."/>
        </authorList>
    </citation>
    <scope>NUCLEOTIDE SEQUENCE</scope>
    <source>
        <strain evidence="1">JMRC FSU:6197</strain>
    </source>
</reference>
<gene>
    <name evidence="1" type="ORF">LRAMOSA01098</name>
</gene>
<accession>A0A077W8K8</accession>
<evidence type="ECO:0000313" key="1">
    <source>
        <dbReference type="EMBL" id="CDS03697.1"/>
    </source>
</evidence>
<dbReference type="AlphaFoldDB" id="A0A077W8K8"/>
<name>A0A077W8K8_9FUNG</name>
<dbReference type="EMBL" id="LK023313">
    <property type="protein sequence ID" value="CDS03697.1"/>
    <property type="molecule type" value="Genomic_DNA"/>
</dbReference>
<sequence length="183" mass="20955">MASHPVKKPLRSFSMVALASGDKVLVRAALFMIACDIPSCRKVRGFAGPGARKGCNKCDNAWPARSDEPTQRDYSNFDTSTWTPRKKLTQRRLAHDWFNQATKTARTEFLSNHGVRWSEVWRLKYFDPIRCSVVDPMHNLYSGTASRMMRHWIEDMAVMKDSTTKQWQLSTLAKQALLQKSTT</sequence>
<dbReference type="OrthoDB" id="2439011at2759"/>
<proteinExistence type="predicted"/>
<protein>
    <submittedName>
        <fullName evidence="1">Uncharacterized protein</fullName>
    </submittedName>
</protein>
<organism evidence="1">
    <name type="scientific">Lichtheimia ramosa</name>
    <dbReference type="NCBI Taxonomy" id="688394"/>
    <lineage>
        <taxon>Eukaryota</taxon>
        <taxon>Fungi</taxon>
        <taxon>Fungi incertae sedis</taxon>
        <taxon>Mucoromycota</taxon>
        <taxon>Mucoromycotina</taxon>
        <taxon>Mucoromycetes</taxon>
        <taxon>Mucorales</taxon>
        <taxon>Lichtheimiaceae</taxon>
        <taxon>Lichtheimia</taxon>
    </lineage>
</organism>